<dbReference type="FunFam" id="2.60.120.260:FF:000060">
    <property type="entry name" value="Probable beta-mannosidase"/>
    <property type="match status" value="1"/>
</dbReference>
<evidence type="ECO:0000256" key="2">
    <source>
        <dbReference type="ARBA" id="ARBA00004371"/>
    </source>
</evidence>
<comment type="catalytic activity">
    <reaction evidence="1">
        <text>Hydrolysis of terminal, non-reducing beta-D-mannose residues in beta-D-mannosides.</text>
        <dbReference type="EC" id="3.2.1.25"/>
    </reaction>
</comment>
<accession>A0AAV2QCA1</accession>
<gene>
    <name evidence="15" type="ORF">MNOR_LOCUS9690</name>
</gene>
<evidence type="ECO:0000259" key="12">
    <source>
        <dbReference type="Pfam" id="PF00703"/>
    </source>
</evidence>
<dbReference type="InterPro" id="IPR017853">
    <property type="entry name" value="GH"/>
</dbReference>
<keyword evidence="6" id="KW-0378">Hydrolase</keyword>
<keyword evidence="16" id="KW-1185">Reference proteome</keyword>
<evidence type="ECO:0000256" key="9">
    <source>
        <dbReference type="ARBA" id="ARBA00023295"/>
    </source>
</evidence>
<keyword evidence="8" id="KW-0458">Lysosome</keyword>
<evidence type="ECO:0000256" key="11">
    <source>
        <dbReference type="SAM" id="SignalP"/>
    </source>
</evidence>
<dbReference type="InterPro" id="IPR050887">
    <property type="entry name" value="Beta-mannosidase_GH2"/>
</dbReference>
<feature type="signal peptide" evidence="11">
    <location>
        <begin position="1"/>
        <end position="15"/>
    </location>
</feature>
<proteinExistence type="inferred from homology"/>
<dbReference type="InterPro" id="IPR006102">
    <property type="entry name" value="Ig-like_GH2"/>
</dbReference>
<dbReference type="InterPro" id="IPR008979">
    <property type="entry name" value="Galactose-bd-like_sf"/>
</dbReference>
<evidence type="ECO:0000256" key="4">
    <source>
        <dbReference type="ARBA" id="ARBA00012754"/>
    </source>
</evidence>
<dbReference type="Proteomes" id="UP001497623">
    <property type="component" value="Unassembled WGS sequence"/>
</dbReference>
<dbReference type="AlphaFoldDB" id="A0AAV2QCA1"/>
<keyword evidence="9" id="KW-0326">Glycosidase</keyword>
<organism evidence="15 16">
    <name type="scientific">Meganyctiphanes norvegica</name>
    <name type="common">Northern krill</name>
    <name type="synonym">Thysanopoda norvegica</name>
    <dbReference type="NCBI Taxonomy" id="48144"/>
    <lineage>
        <taxon>Eukaryota</taxon>
        <taxon>Metazoa</taxon>
        <taxon>Ecdysozoa</taxon>
        <taxon>Arthropoda</taxon>
        <taxon>Crustacea</taxon>
        <taxon>Multicrustacea</taxon>
        <taxon>Malacostraca</taxon>
        <taxon>Eumalacostraca</taxon>
        <taxon>Eucarida</taxon>
        <taxon>Euphausiacea</taxon>
        <taxon>Euphausiidae</taxon>
        <taxon>Meganyctiphanes</taxon>
    </lineage>
</organism>
<dbReference type="GO" id="GO:0004567">
    <property type="term" value="F:beta-mannosidase activity"/>
    <property type="evidence" value="ECO:0007669"/>
    <property type="project" value="UniProtKB-EC"/>
</dbReference>
<dbReference type="InterPro" id="IPR013783">
    <property type="entry name" value="Ig-like_fold"/>
</dbReference>
<comment type="subcellular location">
    <subcellularLocation>
        <location evidence="2">Lysosome</location>
    </subcellularLocation>
</comment>
<dbReference type="Pfam" id="PF00703">
    <property type="entry name" value="Glyco_hydro_2"/>
    <property type="match status" value="1"/>
</dbReference>
<evidence type="ECO:0000313" key="15">
    <source>
        <dbReference type="EMBL" id="CAL4075071.1"/>
    </source>
</evidence>
<dbReference type="GO" id="GO:0005764">
    <property type="term" value="C:lysosome"/>
    <property type="evidence" value="ECO:0007669"/>
    <property type="project" value="UniProtKB-SubCell"/>
</dbReference>
<comment type="caution">
    <text evidence="15">The sequence shown here is derived from an EMBL/GenBank/DDBJ whole genome shotgun (WGS) entry which is preliminary data.</text>
</comment>
<evidence type="ECO:0000313" key="16">
    <source>
        <dbReference type="Proteomes" id="UP001497623"/>
    </source>
</evidence>
<dbReference type="PANTHER" id="PTHR43730">
    <property type="entry name" value="BETA-MANNOSIDASE"/>
    <property type="match status" value="1"/>
</dbReference>
<feature type="domain" description="Glycoside hydrolase family 2 immunoglobulin-like beta-sandwich" evidence="12">
    <location>
        <begin position="274"/>
        <end position="337"/>
    </location>
</feature>
<feature type="domain" description="Beta-mannosidase-like galactose-binding" evidence="14">
    <location>
        <begin position="25"/>
        <end position="204"/>
    </location>
</feature>
<dbReference type="SUPFAM" id="SSF49785">
    <property type="entry name" value="Galactose-binding domain-like"/>
    <property type="match status" value="1"/>
</dbReference>
<dbReference type="InterPro" id="IPR054593">
    <property type="entry name" value="Beta-mannosidase-like_N2"/>
</dbReference>
<dbReference type="InterPro" id="IPR036156">
    <property type="entry name" value="Beta-gal/glucu_dom_sf"/>
</dbReference>
<dbReference type="InterPro" id="IPR041625">
    <property type="entry name" value="Beta-mannosidase_Ig"/>
</dbReference>
<dbReference type="EMBL" id="CAXKWB010004725">
    <property type="protein sequence ID" value="CAL4075071.1"/>
    <property type="molecule type" value="Genomic_DNA"/>
</dbReference>
<dbReference type="PANTHER" id="PTHR43730:SF1">
    <property type="entry name" value="BETA-MANNOSIDASE"/>
    <property type="match status" value="1"/>
</dbReference>
<dbReference type="Pfam" id="PF22666">
    <property type="entry name" value="Glyco_hydro_2_N2"/>
    <property type="match status" value="1"/>
</dbReference>
<comment type="similarity">
    <text evidence="3">Belongs to the glycosyl hydrolase 2 family.</text>
</comment>
<evidence type="ECO:0000259" key="13">
    <source>
        <dbReference type="Pfam" id="PF17753"/>
    </source>
</evidence>
<dbReference type="FunFam" id="3.20.20.80:FF:000035">
    <property type="entry name" value="Mannosidase beta"/>
    <property type="match status" value="1"/>
</dbReference>
<evidence type="ECO:0000256" key="1">
    <source>
        <dbReference type="ARBA" id="ARBA00000829"/>
    </source>
</evidence>
<protein>
    <recommendedName>
        <fullName evidence="4">beta-mannosidase</fullName>
        <ecNumber evidence="4">3.2.1.25</ecNumber>
    </recommendedName>
    <alternativeName>
        <fullName evidence="10">Mannanase</fullName>
    </alternativeName>
</protein>
<dbReference type="GO" id="GO:0006516">
    <property type="term" value="P:glycoprotein catabolic process"/>
    <property type="evidence" value="ECO:0007669"/>
    <property type="project" value="TreeGrafter"/>
</dbReference>
<dbReference type="Gene3D" id="2.60.120.260">
    <property type="entry name" value="Galactose-binding domain-like"/>
    <property type="match status" value="1"/>
</dbReference>
<evidence type="ECO:0000256" key="8">
    <source>
        <dbReference type="ARBA" id="ARBA00023228"/>
    </source>
</evidence>
<sequence length="932" mass="106579">MLLLILLILVGTISGVHISDQNTSWTLTNGNSSIFVEGSVPGGVYTDLMKAKVLSEGDFYYRYNDLNYKWIGRSNWTYSTIFNVTQDLMTNSRICLVFDGLDTVAEVIVNGNIIGNADNMFIRYVFDVKDFLTVGSSNTLEVNFWSPVEWAASKYELQAENYIVPPKCVDPAFKGECHANHIRKMQASFSWDWGPSFPNMGVWKDWHLIGWNSLSLTDVLFSSTILDTMPSTPNTDLMPAWNISVKVFADATISHGSILGDLTVALDGTEIEITAPMSAFVEDHVATLVWNYTVPQDTVSLWWPNGYGNQSLYNLTVKWQEADGIESSSKKIRVGFRTVELNQELVDESYPEKGRYYRVVVNSVPMFMKGSNWIPAHVLPELVTEKYTRQLLEDARDTHQNCIRVWGGGIYESEDFYRIADELGILIWEDLMFACSMYPTDPAFLSSVMKETETQIRRLQHHASILLWASNNENEAALRGNWYGTASNFELYKQDYVKLYVEALRTTVLKEDPSREFVVSSPSNGLESEQEGYVAQNPYDDLYGDTHYYNYLSDAWSWRTYPRTRFASEYGFQSWPSFKTLKDVTTEEDWHSTSDMLQHRQHHPMGQKELDLQIGLHMHLPPLSDDSLQAFQHYLYLGQVHQAMAIKTESEFYRRGWSGLNDDGRGYTSGALYWQLNDIWQGASWASIEYGGRWKMLHYYVKNFFSPVLVSPWQDYEKLMITIVSDLTSDINDATLSVFVYRYDDISGPVKTKLENVTIPRQEAFVAISYDLWDDLQIDQLCQTDVNDPEDVCFIVTELTSLGEEISRNFLLLGKPKDSPIQNANIQVESIEQVSESLYDVSLSTDSISLFVWLETDIAGVFSDNGFIMTSKSHKVKFMAREATNVDDISKSLDIMTLSETFTSSTTKVVNNLPEKFLHENDIRNLLYDDEF</sequence>
<dbReference type="EC" id="3.2.1.25" evidence="4"/>
<dbReference type="Gene3D" id="3.20.20.80">
    <property type="entry name" value="Glycosidases"/>
    <property type="match status" value="1"/>
</dbReference>
<dbReference type="GO" id="GO:0005975">
    <property type="term" value="P:carbohydrate metabolic process"/>
    <property type="evidence" value="ECO:0007669"/>
    <property type="project" value="InterPro"/>
</dbReference>
<feature type="domain" description="Beta-mannosidase Ig-fold" evidence="13">
    <location>
        <begin position="824"/>
        <end position="900"/>
    </location>
</feature>
<keyword evidence="5 11" id="KW-0732">Signal</keyword>
<keyword evidence="7" id="KW-0325">Glycoprotein</keyword>
<name>A0AAV2QCA1_MEGNR</name>
<evidence type="ECO:0000259" key="14">
    <source>
        <dbReference type="Pfam" id="PF22666"/>
    </source>
</evidence>
<dbReference type="Gene3D" id="2.60.40.10">
    <property type="entry name" value="Immunoglobulins"/>
    <property type="match status" value="3"/>
</dbReference>
<evidence type="ECO:0000256" key="3">
    <source>
        <dbReference type="ARBA" id="ARBA00007401"/>
    </source>
</evidence>
<feature type="chain" id="PRO_5043662856" description="beta-mannosidase" evidence="11">
    <location>
        <begin position="16"/>
        <end position="932"/>
    </location>
</feature>
<reference evidence="15 16" key="1">
    <citation type="submission" date="2024-05" db="EMBL/GenBank/DDBJ databases">
        <authorList>
            <person name="Wallberg A."/>
        </authorList>
    </citation>
    <scope>NUCLEOTIDE SEQUENCE [LARGE SCALE GENOMIC DNA]</scope>
</reference>
<evidence type="ECO:0000256" key="7">
    <source>
        <dbReference type="ARBA" id="ARBA00023180"/>
    </source>
</evidence>
<evidence type="ECO:0000256" key="10">
    <source>
        <dbReference type="ARBA" id="ARBA00033445"/>
    </source>
</evidence>
<evidence type="ECO:0000256" key="6">
    <source>
        <dbReference type="ARBA" id="ARBA00022801"/>
    </source>
</evidence>
<dbReference type="SUPFAM" id="SSF49303">
    <property type="entry name" value="beta-Galactosidase/glucuronidase domain"/>
    <property type="match status" value="2"/>
</dbReference>
<dbReference type="Pfam" id="PF17753">
    <property type="entry name" value="Ig_mannosidase"/>
    <property type="match status" value="1"/>
</dbReference>
<evidence type="ECO:0000256" key="5">
    <source>
        <dbReference type="ARBA" id="ARBA00022729"/>
    </source>
</evidence>
<dbReference type="SUPFAM" id="SSF51445">
    <property type="entry name" value="(Trans)glycosidases"/>
    <property type="match status" value="1"/>
</dbReference>